<gene>
    <name evidence="1" type="ORF">JOQ06_028089</name>
</gene>
<name>A0AAD6F6T0_9TELE</name>
<keyword evidence="2" id="KW-1185">Reference proteome</keyword>
<dbReference type="Proteomes" id="UP001219934">
    <property type="component" value="Unassembled WGS sequence"/>
</dbReference>
<proteinExistence type="predicted"/>
<protein>
    <submittedName>
        <fullName evidence="1">Uncharacterized protein</fullName>
    </submittedName>
</protein>
<comment type="caution">
    <text evidence="1">The sequence shown here is derived from an EMBL/GenBank/DDBJ whole genome shotgun (WGS) entry which is preliminary data.</text>
</comment>
<dbReference type="InterPro" id="IPR042566">
    <property type="entry name" value="L1_C"/>
</dbReference>
<evidence type="ECO:0000313" key="2">
    <source>
        <dbReference type="Proteomes" id="UP001219934"/>
    </source>
</evidence>
<dbReference type="Gene3D" id="3.30.70.1820">
    <property type="entry name" value="L1 transposable element, RRM domain"/>
    <property type="match status" value="1"/>
</dbReference>
<organism evidence="1 2">
    <name type="scientific">Pogonophryne albipinna</name>
    <dbReference type="NCBI Taxonomy" id="1090488"/>
    <lineage>
        <taxon>Eukaryota</taxon>
        <taxon>Metazoa</taxon>
        <taxon>Chordata</taxon>
        <taxon>Craniata</taxon>
        <taxon>Vertebrata</taxon>
        <taxon>Euteleostomi</taxon>
        <taxon>Actinopterygii</taxon>
        <taxon>Neopterygii</taxon>
        <taxon>Teleostei</taxon>
        <taxon>Neoteleostei</taxon>
        <taxon>Acanthomorphata</taxon>
        <taxon>Eupercaria</taxon>
        <taxon>Perciformes</taxon>
        <taxon>Notothenioidei</taxon>
        <taxon>Pogonophryne</taxon>
    </lineage>
</organism>
<dbReference type="EMBL" id="JAPTMU010000024">
    <property type="protein sequence ID" value="KAJ4923834.1"/>
    <property type="molecule type" value="Genomic_DNA"/>
</dbReference>
<dbReference type="AlphaFoldDB" id="A0AAD6F6T0"/>
<sequence length="312" mass="32488">MSSGAAGTCSVGRPGYVQWGGRDMFSGAAGTCPVGRPGHVQWGGLDMSSGAAGDMSSGAAGTCSVGGPGHVQWGGRDMSSGGAGTCPVGEPGHVQWGGRDMSSGGAGTCPVGRPGHVQWGGRDMSSGGAGTCPVAEPGHVQWGGRDMSSGGAGTCAVGRPGHVQWGSWDMSSGGAGTCPKVLNKATLLRSSLTCVTMFTGLEKAPVLHRAHRVPASRPKDGERPRSFLRQVHLFQVKEEILKLPRQEGKLLGGTQMFPDCSAERHHEVKAVLRRADVRYGLLYAARLRITFDSPQSAMEYYTTKIKPPAENM</sequence>
<evidence type="ECO:0000313" key="1">
    <source>
        <dbReference type="EMBL" id="KAJ4923834.1"/>
    </source>
</evidence>
<accession>A0AAD6F6T0</accession>
<dbReference type="Gene3D" id="3.30.250.20">
    <property type="entry name" value="L1 transposable element, C-terminal domain"/>
    <property type="match status" value="1"/>
</dbReference>
<reference evidence="1" key="1">
    <citation type="submission" date="2022-11" db="EMBL/GenBank/DDBJ databases">
        <title>Chromosome-level genome of Pogonophryne albipinna.</title>
        <authorList>
            <person name="Jo E."/>
        </authorList>
    </citation>
    <scope>NUCLEOTIDE SEQUENCE</scope>
    <source>
        <strain evidence="1">SGF0006</strain>
        <tissue evidence="1">Muscle</tissue>
    </source>
</reference>